<dbReference type="InterPro" id="IPR025943">
    <property type="entry name" value="Sigma_54_int_dom_ATP-bd_2"/>
</dbReference>
<dbReference type="Gene3D" id="1.10.10.60">
    <property type="entry name" value="Homeodomain-like"/>
    <property type="match status" value="1"/>
</dbReference>
<dbReference type="InterPro" id="IPR009057">
    <property type="entry name" value="Homeodomain-like_sf"/>
</dbReference>
<dbReference type="InterPro" id="IPR058031">
    <property type="entry name" value="AAA_lid_NorR"/>
</dbReference>
<dbReference type="PROSITE" id="PS00675">
    <property type="entry name" value="SIGMA54_INTERACT_1"/>
    <property type="match status" value="1"/>
</dbReference>
<dbReference type="InterPro" id="IPR029016">
    <property type="entry name" value="GAF-like_dom_sf"/>
</dbReference>
<dbReference type="Gene3D" id="3.30.450.40">
    <property type="match status" value="1"/>
</dbReference>
<dbReference type="InterPro" id="IPR025662">
    <property type="entry name" value="Sigma_54_int_dom_ATP-bd_1"/>
</dbReference>
<dbReference type="PANTHER" id="PTHR32071:SF77">
    <property type="entry name" value="TRANSCRIPTIONAL REGULATORY PROTEIN"/>
    <property type="match status" value="1"/>
</dbReference>
<dbReference type="EMBL" id="CP017754">
    <property type="protein sequence ID" value="AOZ08077.1"/>
    <property type="molecule type" value="Genomic_DNA"/>
</dbReference>
<evidence type="ECO:0000256" key="5">
    <source>
        <dbReference type="ARBA" id="ARBA00023163"/>
    </source>
</evidence>
<dbReference type="InterPro" id="IPR025944">
    <property type="entry name" value="Sigma_54_int_dom_CS"/>
</dbReference>
<protein>
    <submittedName>
        <fullName evidence="7">Sigma-54-dependent Fis family transcriptional regulator</fullName>
    </submittedName>
</protein>
<organism evidence="7 8">
    <name type="scientific">Cupriavidus malaysiensis</name>
    <dbReference type="NCBI Taxonomy" id="367825"/>
    <lineage>
        <taxon>Bacteria</taxon>
        <taxon>Pseudomonadati</taxon>
        <taxon>Pseudomonadota</taxon>
        <taxon>Betaproteobacteria</taxon>
        <taxon>Burkholderiales</taxon>
        <taxon>Burkholderiaceae</taxon>
        <taxon>Cupriavidus</taxon>
    </lineage>
</organism>
<dbReference type="PROSITE" id="PS00676">
    <property type="entry name" value="SIGMA54_INTERACT_2"/>
    <property type="match status" value="1"/>
</dbReference>
<gene>
    <name evidence="7" type="ORF">BKK80_10370</name>
</gene>
<name>A0ABN4TL52_9BURK</name>
<dbReference type="Proteomes" id="UP000177515">
    <property type="component" value="Chromosome 1"/>
</dbReference>
<dbReference type="InterPro" id="IPR003593">
    <property type="entry name" value="AAA+_ATPase"/>
</dbReference>
<dbReference type="InterPro" id="IPR027417">
    <property type="entry name" value="P-loop_NTPase"/>
</dbReference>
<accession>A0ABN4TL52</accession>
<feature type="domain" description="Sigma-54 factor interaction" evidence="6">
    <location>
        <begin position="355"/>
        <end position="585"/>
    </location>
</feature>
<proteinExistence type="predicted"/>
<dbReference type="PRINTS" id="PR01590">
    <property type="entry name" value="HTHFIS"/>
</dbReference>
<dbReference type="InterPro" id="IPR002197">
    <property type="entry name" value="HTH_Fis"/>
</dbReference>
<evidence type="ECO:0000256" key="1">
    <source>
        <dbReference type="ARBA" id="ARBA00022741"/>
    </source>
</evidence>
<dbReference type="Gene3D" id="3.40.50.300">
    <property type="entry name" value="P-loop containing nucleotide triphosphate hydrolases"/>
    <property type="match status" value="1"/>
</dbReference>
<dbReference type="Pfam" id="PF25601">
    <property type="entry name" value="AAA_lid_14"/>
    <property type="match status" value="1"/>
</dbReference>
<dbReference type="SUPFAM" id="SSF46689">
    <property type="entry name" value="Homeodomain-like"/>
    <property type="match status" value="1"/>
</dbReference>
<evidence type="ECO:0000256" key="2">
    <source>
        <dbReference type="ARBA" id="ARBA00022840"/>
    </source>
</evidence>
<dbReference type="PROSITE" id="PS50045">
    <property type="entry name" value="SIGMA54_INTERACT_4"/>
    <property type="match status" value="1"/>
</dbReference>
<keyword evidence="1" id="KW-0547">Nucleotide-binding</keyword>
<evidence type="ECO:0000256" key="3">
    <source>
        <dbReference type="ARBA" id="ARBA00023015"/>
    </source>
</evidence>
<keyword evidence="4" id="KW-0238">DNA-binding</keyword>
<dbReference type="PROSITE" id="PS00688">
    <property type="entry name" value="SIGMA54_INTERACT_3"/>
    <property type="match status" value="1"/>
</dbReference>
<dbReference type="Gene3D" id="1.10.8.60">
    <property type="match status" value="1"/>
</dbReference>
<dbReference type="CDD" id="cd00009">
    <property type="entry name" value="AAA"/>
    <property type="match status" value="1"/>
</dbReference>
<keyword evidence="3" id="KW-0805">Transcription regulation</keyword>
<dbReference type="InterPro" id="IPR002078">
    <property type="entry name" value="Sigma_54_int"/>
</dbReference>
<sequence length="688" mass="72752">MDWFSSPEQDARIMSAWEHLLDGGKSLPGHLRGVIDESWRRCLDGRVDPAAHRAPPPLDKSGLARWRSCNARLVSASLPLMQQTRDFLEQTGTILLLTDPEGIILQQEGDMHIVEPASEAGLMPGYNWTELNCGTNAIGTALALGRPVQIHGAEHFCAGIKRWTCSATVIRDPVDSAVLGVIDVSGLAATYSRHSLALTVALAGRIESRLAKLSMERRLQLLDHCMAHFAPGRSDGVLALDERCRLLKANPQAAAALARHGVSTPLSSSFALPGVDTAARGGSAAPGWLAHTRIETVRDGDEVLGYLVVIPAAGAAGGRRTMSATQADAGGRAEAAGATVPGTGGPRGAAAFARIVGSGATLRAAVAKAGQLAASSVPVLLAGETGVGKELFAQGLHLASPRANGPFVALNCGGLSRDLLASELFGYAEGAFTGARKSGAAGKIEAANGGTLFLDEIGEMPLEIQPHLLRVLEEGEIYRLGENTPRKVDFRLVAATHRNLRDEIAQGRFRMDLFYRIAVTTVAIPPLRERRDDMPVLIDHWLARLCARDGLPRPVFDDAAYASLLAYDWPGNVRELRNVLESSLLMARDGVITLEQLPPEIACGAVADGRASAVAGTVAGAGPIPACAQAQGSLEAVELDSIRLALVRHGGNLTQAARQLGIAKSTLYQKIRKHGLLSTVRQTRVDAA</sequence>
<reference evidence="7 8" key="1">
    <citation type="submission" date="2016-10" db="EMBL/GenBank/DDBJ databases">
        <title>Complete genome sequences of three Cupriavidus strains isolated from various Malaysian environments.</title>
        <authorList>
            <person name="Abdullah A.A.-A."/>
            <person name="Shafie N.A.H."/>
            <person name="Lau N.S."/>
        </authorList>
    </citation>
    <scope>NUCLEOTIDE SEQUENCE [LARGE SCALE GENOMIC DNA]</scope>
    <source>
        <strain evidence="7 8">USMAA1020</strain>
    </source>
</reference>
<dbReference type="Pfam" id="PF02954">
    <property type="entry name" value="HTH_8"/>
    <property type="match status" value="1"/>
</dbReference>
<keyword evidence="2" id="KW-0067">ATP-binding</keyword>
<keyword evidence="8" id="KW-1185">Reference proteome</keyword>
<dbReference type="InterPro" id="IPR003018">
    <property type="entry name" value="GAF"/>
</dbReference>
<evidence type="ECO:0000313" key="7">
    <source>
        <dbReference type="EMBL" id="AOZ08077.1"/>
    </source>
</evidence>
<dbReference type="SMART" id="SM00382">
    <property type="entry name" value="AAA"/>
    <property type="match status" value="1"/>
</dbReference>
<dbReference type="Pfam" id="PF01590">
    <property type="entry name" value="GAF"/>
    <property type="match status" value="1"/>
</dbReference>
<dbReference type="Pfam" id="PF00158">
    <property type="entry name" value="Sigma54_activat"/>
    <property type="match status" value="1"/>
</dbReference>
<dbReference type="PANTHER" id="PTHR32071">
    <property type="entry name" value="TRANSCRIPTIONAL REGULATORY PROTEIN"/>
    <property type="match status" value="1"/>
</dbReference>
<evidence type="ECO:0000313" key="8">
    <source>
        <dbReference type="Proteomes" id="UP000177515"/>
    </source>
</evidence>
<keyword evidence="5" id="KW-0804">Transcription</keyword>
<dbReference type="SUPFAM" id="SSF52540">
    <property type="entry name" value="P-loop containing nucleoside triphosphate hydrolases"/>
    <property type="match status" value="1"/>
</dbReference>
<evidence type="ECO:0000259" key="6">
    <source>
        <dbReference type="PROSITE" id="PS50045"/>
    </source>
</evidence>
<evidence type="ECO:0000256" key="4">
    <source>
        <dbReference type="ARBA" id="ARBA00023125"/>
    </source>
</evidence>